<feature type="active site" description="Proton acceptor" evidence="12">
    <location>
        <position position="121"/>
    </location>
</feature>
<keyword evidence="10" id="KW-0828">Tyrosine catabolism</keyword>
<feature type="binding site" evidence="14">
    <location>
        <position position="114"/>
    </location>
    <ligand>
        <name>Ca(2+)</name>
        <dbReference type="ChEBI" id="CHEBI:29108"/>
    </ligand>
</feature>
<evidence type="ECO:0000259" key="15">
    <source>
        <dbReference type="Pfam" id="PF01557"/>
    </source>
</evidence>
<feature type="binding site" evidence="13">
    <location>
        <position position="228"/>
    </location>
    <ligand>
        <name>substrate</name>
    </ligand>
</feature>
<evidence type="ECO:0000256" key="7">
    <source>
        <dbReference type="ARBA" id="ARBA00022801"/>
    </source>
</evidence>
<feature type="domain" description="Fumarylacetoacetase-like C-terminal" evidence="15">
    <location>
        <begin position="113"/>
        <end position="376"/>
    </location>
</feature>
<comment type="similarity">
    <text evidence="4">Belongs to the FAH family.</text>
</comment>
<feature type="binding site" evidence="14">
    <location>
        <position position="221"/>
    </location>
    <ligand>
        <name>Mg(2+)</name>
        <dbReference type="ChEBI" id="CHEBI:18420"/>
    </ligand>
</feature>
<dbReference type="EC" id="3.7.1.2" evidence="5"/>
<dbReference type="Proteomes" id="UP001156666">
    <property type="component" value="Unassembled WGS sequence"/>
</dbReference>
<dbReference type="Gene3D" id="3.90.850.10">
    <property type="entry name" value="Fumarylacetoacetase-like, C-terminal domain"/>
    <property type="match status" value="1"/>
</dbReference>
<evidence type="ECO:0000256" key="12">
    <source>
        <dbReference type="PIRSR" id="PIRSR605959-1"/>
    </source>
</evidence>
<keyword evidence="7" id="KW-0378">Hydrolase</keyword>
<evidence type="ECO:0000256" key="3">
    <source>
        <dbReference type="ARBA" id="ARBA00004782"/>
    </source>
</evidence>
<dbReference type="AlphaFoldDB" id="A0AA37WDS0"/>
<feature type="binding site" evidence="13">
    <location>
        <position position="332"/>
    </location>
    <ligand>
        <name>substrate</name>
    </ligand>
</feature>
<evidence type="ECO:0000256" key="1">
    <source>
        <dbReference type="ARBA" id="ARBA00001913"/>
    </source>
</evidence>
<accession>A0AA37WDS0</accession>
<evidence type="ECO:0000256" key="8">
    <source>
        <dbReference type="ARBA" id="ARBA00022837"/>
    </source>
</evidence>
<feature type="binding site" evidence="14">
    <location>
        <position position="241"/>
    </location>
    <ligand>
        <name>Mg(2+)</name>
        <dbReference type="ChEBI" id="CHEBI:18420"/>
    </ligand>
</feature>
<evidence type="ECO:0000256" key="13">
    <source>
        <dbReference type="PIRSR" id="PIRSR605959-2"/>
    </source>
</evidence>
<dbReference type="Pfam" id="PF09298">
    <property type="entry name" value="FAA_hydrolase_N"/>
    <property type="match status" value="1"/>
</dbReference>
<dbReference type="InterPro" id="IPR011234">
    <property type="entry name" value="Fumarylacetoacetase-like_C"/>
</dbReference>
<feature type="domain" description="Fumarylacetoacetase N-terminal" evidence="16">
    <location>
        <begin position="13"/>
        <end position="106"/>
    </location>
</feature>
<dbReference type="RefSeq" id="WP_235294552.1">
    <property type="nucleotide sequence ID" value="NZ_BSOH01000001.1"/>
</dbReference>
<dbReference type="EMBL" id="BSOH01000001">
    <property type="protein sequence ID" value="GLR15869.1"/>
    <property type="molecule type" value="Genomic_DNA"/>
</dbReference>
<gene>
    <name evidence="17" type="primary">hmgB</name>
    <name evidence="17" type="ORF">GCM10007940_04840</name>
</gene>
<feature type="binding site" evidence="13">
    <location>
        <position position="116"/>
    </location>
    <ligand>
        <name>substrate</name>
    </ligand>
</feature>
<dbReference type="FunFam" id="3.90.850.10:FF:000004">
    <property type="entry name" value="Fumarylacetoacetase"/>
    <property type="match status" value="1"/>
</dbReference>
<comment type="cofactor">
    <cofactor evidence="1 14">
        <name>Ca(2+)</name>
        <dbReference type="ChEBI" id="CHEBI:29108"/>
    </cofactor>
</comment>
<name>A0AA37WDS0_9BACT</name>
<evidence type="ECO:0000256" key="14">
    <source>
        <dbReference type="PIRSR" id="PIRSR605959-3"/>
    </source>
</evidence>
<dbReference type="InterPro" id="IPR036663">
    <property type="entry name" value="Fumarylacetoacetase_C_sf"/>
</dbReference>
<dbReference type="Gene3D" id="2.30.30.230">
    <property type="entry name" value="Fumarylacetoacetase, N-terminal domain"/>
    <property type="match status" value="1"/>
</dbReference>
<sequence>MFKIEANSDFSIHNLPYGIFSDKTEDKRIGIAIGDSVFDLTTAVKDGIFDQVPYECMLTGTLNEFIKLGKSITNGVRTKLQSLIASEDSSLNKYIVKQEAVTMHLPVQVGDYTDFYSSEEHATNVGKLYRDPENALMPNWKHIPVGYHGRSSSIVVDGTNIVRPQGQIKPSKLDSPFFGPTEALDFELETGFIIGKENKQGSSIPVEEAEEYIFGMVLLNDWSARDIQKWEYVPLGPFLGKNFATSISPWVIPYEALKPFLVKGPEQNPPVLDYLKVVGNKNIDLKLQVKINNTIVSNSNFKYMYWNMNQQIAHHSVNGCNLRIGDLMGSGTISGKDESALGSLLEISRGGKKKVALNDGSYRTFLEDGDTVTLTGYCEKDGKRVGFGKVSGQILPAKKN</sequence>
<feature type="binding site" evidence="14">
    <location>
        <position position="187"/>
    </location>
    <ligand>
        <name>Ca(2+)</name>
        <dbReference type="ChEBI" id="CHEBI:29108"/>
    </ligand>
</feature>
<dbReference type="Pfam" id="PF01557">
    <property type="entry name" value="FAA_hydrolase"/>
    <property type="match status" value="1"/>
</dbReference>
<feature type="binding site" evidence="14">
    <location>
        <position position="245"/>
    </location>
    <ligand>
        <name>Mg(2+)</name>
        <dbReference type="ChEBI" id="CHEBI:18420"/>
    </ligand>
</feature>
<reference evidence="17" key="1">
    <citation type="journal article" date="2014" name="Int. J. Syst. Evol. Microbiol.">
        <title>Complete genome sequence of Corynebacterium casei LMG S-19264T (=DSM 44701T), isolated from a smear-ripened cheese.</title>
        <authorList>
            <consortium name="US DOE Joint Genome Institute (JGI-PGF)"/>
            <person name="Walter F."/>
            <person name="Albersmeier A."/>
            <person name="Kalinowski J."/>
            <person name="Ruckert C."/>
        </authorList>
    </citation>
    <scope>NUCLEOTIDE SEQUENCE</scope>
    <source>
        <strain evidence="17">NBRC 108769</strain>
    </source>
</reference>
<dbReference type="InterPro" id="IPR036462">
    <property type="entry name" value="Fumarylacetoacetase_N_sf"/>
</dbReference>
<proteinExistence type="inferred from homology"/>
<evidence type="ECO:0000313" key="18">
    <source>
        <dbReference type="Proteomes" id="UP001156666"/>
    </source>
</evidence>
<dbReference type="GO" id="GO:0006572">
    <property type="term" value="P:L-tyrosine catabolic process"/>
    <property type="evidence" value="ECO:0007669"/>
    <property type="project" value="UniProtKB-KW"/>
</dbReference>
<dbReference type="NCBIfam" id="TIGR01266">
    <property type="entry name" value="fum_ac_acetase"/>
    <property type="match status" value="1"/>
</dbReference>
<feature type="binding site" evidence="14">
    <location>
        <position position="189"/>
    </location>
    <ligand>
        <name>Ca(2+)</name>
        <dbReference type="ChEBI" id="CHEBI:29108"/>
    </ligand>
</feature>
<dbReference type="InterPro" id="IPR015377">
    <property type="entry name" value="Fumarylacetoacetase_N"/>
</dbReference>
<evidence type="ECO:0000256" key="9">
    <source>
        <dbReference type="ARBA" id="ARBA00022842"/>
    </source>
</evidence>
<evidence type="ECO:0000256" key="6">
    <source>
        <dbReference type="ARBA" id="ARBA00022723"/>
    </source>
</evidence>
<dbReference type="GO" id="GO:0046872">
    <property type="term" value="F:metal ion binding"/>
    <property type="evidence" value="ECO:0007669"/>
    <property type="project" value="UniProtKB-KW"/>
</dbReference>
<evidence type="ECO:0000256" key="5">
    <source>
        <dbReference type="ARBA" id="ARBA00012094"/>
    </source>
</evidence>
<dbReference type="SUPFAM" id="SSF63433">
    <property type="entry name" value="Fumarylacetoacetate hydrolase, FAH, N-terminal domain"/>
    <property type="match status" value="1"/>
</dbReference>
<reference evidence="17" key="2">
    <citation type="submission" date="2023-01" db="EMBL/GenBank/DDBJ databases">
        <title>Draft genome sequence of Portibacter lacus strain NBRC 108769.</title>
        <authorList>
            <person name="Sun Q."/>
            <person name="Mori K."/>
        </authorList>
    </citation>
    <scope>NUCLEOTIDE SEQUENCE</scope>
    <source>
        <strain evidence="17">NBRC 108769</strain>
    </source>
</reference>
<dbReference type="SUPFAM" id="SSF56529">
    <property type="entry name" value="FAH"/>
    <property type="match status" value="1"/>
</dbReference>
<evidence type="ECO:0000256" key="10">
    <source>
        <dbReference type="ARBA" id="ARBA00022878"/>
    </source>
</evidence>
<keyword evidence="9 14" id="KW-0460">Magnesium</keyword>
<evidence type="ECO:0000313" key="17">
    <source>
        <dbReference type="EMBL" id="GLR15869.1"/>
    </source>
</evidence>
<feature type="binding site" evidence="13">
    <location>
        <position position="232"/>
    </location>
    <ligand>
        <name>substrate</name>
    </ligand>
</feature>
<comment type="caution">
    <text evidence="17">The sequence shown here is derived from an EMBL/GenBank/DDBJ whole genome shotgun (WGS) entry which is preliminary data.</text>
</comment>
<dbReference type="PANTHER" id="PTHR43069:SF2">
    <property type="entry name" value="FUMARYLACETOACETASE"/>
    <property type="match status" value="1"/>
</dbReference>
<organism evidence="17 18">
    <name type="scientific">Portibacter lacus</name>
    <dbReference type="NCBI Taxonomy" id="1099794"/>
    <lineage>
        <taxon>Bacteria</taxon>
        <taxon>Pseudomonadati</taxon>
        <taxon>Bacteroidota</taxon>
        <taxon>Saprospiria</taxon>
        <taxon>Saprospirales</taxon>
        <taxon>Haliscomenobacteraceae</taxon>
        <taxon>Portibacter</taxon>
    </lineage>
</organism>
<evidence type="ECO:0000256" key="2">
    <source>
        <dbReference type="ARBA" id="ARBA00001946"/>
    </source>
</evidence>
<keyword evidence="18" id="KW-1185">Reference proteome</keyword>
<dbReference type="InterPro" id="IPR005959">
    <property type="entry name" value="Fumarylacetoacetase"/>
</dbReference>
<evidence type="ECO:0000256" key="4">
    <source>
        <dbReference type="ARBA" id="ARBA00010211"/>
    </source>
</evidence>
<keyword evidence="6 14" id="KW-0479">Metal-binding</keyword>
<dbReference type="GO" id="GO:0006559">
    <property type="term" value="P:L-phenylalanine catabolic process"/>
    <property type="evidence" value="ECO:0007669"/>
    <property type="project" value="UniProtKB-KW"/>
</dbReference>
<dbReference type="GO" id="GO:0004334">
    <property type="term" value="F:fumarylacetoacetase activity"/>
    <property type="evidence" value="ECO:0007669"/>
    <property type="project" value="UniProtKB-EC"/>
</dbReference>
<keyword evidence="8 14" id="KW-0106">Calcium</keyword>
<evidence type="ECO:0000259" key="16">
    <source>
        <dbReference type="Pfam" id="PF09298"/>
    </source>
</evidence>
<protein>
    <recommendedName>
        <fullName evidence="5">fumarylacetoacetase</fullName>
        <ecNumber evidence="5">3.7.1.2</ecNumber>
    </recommendedName>
</protein>
<feature type="binding site" evidence="14">
    <location>
        <position position="221"/>
    </location>
    <ligand>
        <name>Ca(2+)</name>
        <dbReference type="ChEBI" id="CHEBI:29108"/>
    </ligand>
</feature>
<keyword evidence="11" id="KW-0585">Phenylalanine catabolism</keyword>
<feature type="binding site" evidence="13">
    <location>
        <position position="130"/>
    </location>
    <ligand>
        <name>substrate</name>
    </ligand>
</feature>
<comment type="cofactor">
    <cofactor evidence="2 14">
        <name>Mg(2+)</name>
        <dbReference type="ChEBI" id="CHEBI:18420"/>
    </cofactor>
</comment>
<dbReference type="GO" id="GO:1902000">
    <property type="term" value="P:homogentisate catabolic process"/>
    <property type="evidence" value="ECO:0007669"/>
    <property type="project" value="TreeGrafter"/>
</dbReference>
<comment type="pathway">
    <text evidence="3">Amino-acid degradation; L-phenylalanine degradation; acetoacetate and fumarate from L-phenylalanine: step 6/6.</text>
</comment>
<dbReference type="PANTHER" id="PTHR43069">
    <property type="entry name" value="FUMARYLACETOACETASE"/>
    <property type="match status" value="1"/>
</dbReference>
<evidence type="ECO:0000256" key="11">
    <source>
        <dbReference type="ARBA" id="ARBA00023232"/>
    </source>
</evidence>